<feature type="transmembrane region" description="Helical" evidence="1">
    <location>
        <begin position="241"/>
        <end position="259"/>
    </location>
</feature>
<feature type="transmembrane region" description="Helical" evidence="1">
    <location>
        <begin position="171"/>
        <end position="188"/>
    </location>
</feature>
<keyword evidence="1" id="KW-0472">Membrane</keyword>
<feature type="domain" description="CAAX prenyl protease 2/Lysostaphin resistance protein A-like" evidence="2">
    <location>
        <begin position="140"/>
        <end position="228"/>
    </location>
</feature>
<dbReference type="Pfam" id="PF02517">
    <property type="entry name" value="Rce1-like"/>
    <property type="match status" value="1"/>
</dbReference>
<feature type="transmembrane region" description="Helical" evidence="1">
    <location>
        <begin position="139"/>
        <end position="159"/>
    </location>
</feature>
<gene>
    <name evidence="3" type="ORF">SAMN02745180_02798</name>
</gene>
<keyword evidence="1" id="KW-0812">Transmembrane</keyword>
<dbReference type="InterPro" id="IPR003675">
    <property type="entry name" value="Rce1/LyrA-like_dom"/>
</dbReference>
<dbReference type="InterPro" id="IPR052710">
    <property type="entry name" value="CAAX_protease"/>
</dbReference>
<dbReference type="PANTHER" id="PTHR36435:SF1">
    <property type="entry name" value="CAAX AMINO TERMINAL PROTEASE FAMILY PROTEIN"/>
    <property type="match status" value="1"/>
</dbReference>
<name>A0A1M5Z6L0_9FIRM</name>
<dbReference type="GO" id="GO:0080120">
    <property type="term" value="P:CAAX-box protein maturation"/>
    <property type="evidence" value="ECO:0007669"/>
    <property type="project" value="UniProtKB-ARBA"/>
</dbReference>
<feature type="transmembrane region" description="Helical" evidence="1">
    <location>
        <begin position="12"/>
        <end position="33"/>
    </location>
</feature>
<protein>
    <recommendedName>
        <fullName evidence="2">CAAX prenyl protease 2/Lysostaphin resistance protein A-like domain-containing protein</fullName>
    </recommendedName>
</protein>
<feature type="transmembrane region" description="Helical" evidence="1">
    <location>
        <begin position="217"/>
        <end position="235"/>
    </location>
</feature>
<dbReference type="Proteomes" id="UP000184389">
    <property type="component" value="Unassembled WGS sequence"/>
</dbReference>
<feature type="transmembrane region" description="Helical" evidence="1">
    <location>
        <begin position="91"/>
        <end position="110"/>
    </location>
</feature>
<organism evidence="3 4">
    <name type="scientific">Sporanaerobacter acetigenes DSM 13106</name>
    <dbReference type="NCBI Taxonomy" id="1123281"/>
    <lineage>
        <taxon>Bacteria</taxon>
        <taxon>Bacillati</taxon>
        <taxon>Bacillota</taxon>
        <taxon>Tissierellia</taxon>
        <taxon>Tissierellales</taxon>
        <taxon>Sporanaerobacteraceae</taxon>
        <taxon>Sporanaerobacter</taxon>
    </lineage>
</organism>
<keyword evidence="1" id="KW-1133">Transmembrane helix</keyword>
<evidence type="ECO:0000256" key="1">
    <source>
        <dbReference type="SAM" id="Phobius"/>
    </source>
</evidence>
<evidence type="ECO:0000259" key="2">
    <source>
        <dbReference type="Pfam" id="PF02517"/>
    </source>
</evidence>
<sequence>MKNKYIKSTFFVFLALVFYFSSKKLSIMLSYALYYISDVLSVPRDFFVNKENLVYIIVNLVLILVFGLIYLKFVRQKNAPKIKVNKGKGIALSFVIGTGVAGLAMVWLIFVDDVLSKINFIGQSMEAHNSVSSSIEQGAYIWLFLAACIVGPIIEELVFRGLIFNCLERSFSKALPAIIISGIAFGMWHEVLVQGVYASFMGIVLGIIYYKTRDLRWTILIHMINNIISTLPPAISDSSFADNLNLFCVVMIFPMLFVMHKVIKTV</sequence>
<dbReference type="STRING" id="1123281.SAMN02745180_02798"/>
<dbReference type="EMBL" id="FQXR01000022">
    <property type="protein sequence ID" value="SHI19897.1"/>
    <property type="molecule type" value="Genomic_DNA"/>
</dbReference>
<feature type="transmembrane region" description="Helical" evidence="1">
    <location>
        <begin position="53"/>
        <end position="71"/>
    </location>
</feature>
<dbReference type="GO" id="GO:0004175">
    <property type="term" value="F:endopeptidase activity"/>
    <property type="evidence" value="ECO:0007669"/>
    <property type="project" value="UniProtKB-ARBA"/>
</dbReference>
<feature type="transmembrane region" description="Helical" evidence="1">
    <location>
        <begin position="194"/>
        <end position="210"/>
    </location>
</feature>
<evidence type="ECO:0000313" key="4">
    <source>
        <dbReference type="Proteomes" id="UP000184389"/>
    </source>
</evidence>
<keyword evidence="4" id="KW-1185">Reference proteome</keyword>
<reference evidence="3 4" key="1">
    <citation type="submission" date="2016-11" db="EMBL/GenBank/DDBJ databases">
        <authorList>
            <person name="Jaros S."/>
            <person name="Januszkiewicz K."/>
            <person name="Wedrychowicz H."/>
        </authorList>
    </citation>
    <scope>NUCLEOTIDE SEQUENCE [LARGE SCALE GENOMIC DNA]</scope>
    <source>
        <strain evidence="3 4">DSM 13106</strain>
    </source>
</reference>
<proteinExistence type="predicted"/>
<dbReference type="AlphaFoldDB" id="A0A1M5Z6L0"/>
<evidence type="ECO:0000313" key="3">
    <source>
        <dbReference type="EMBL" id="SHI19897.1"/>
    </source>
</evidence>
<accession>A0A1M5Z6L0</accession>
<dbReference type="PANTHER" id="PTHR36435">
    <property type="entry name" value="SLR1288 PROTEIN"/>
    <property type="match status" value="1"/>
</dbReference>